<dbReference type="Proteomes" id="UP001055879">
    <property type="component" value="Linkage Group LG15"/>
</dbReference>
<evidence type="ECO:0000313" key="2">
    <source>
        <dbReference type="Proteomes" id="UP001055879"/>
    </source>
</evidence>
<sequence>MDTKKDGQRHRCMKITGHPSYSLRTTTKAFNFHHHNDDRETYKERAASSPVSSGIKPAAMGGFVAVKWWISYFKLSGGIVSCIWKFSVIRGGLLRLFNLPLVGSMVLLLLFYLRFRLFRRRRRLRREAIDELLGVIKEKDEKMQQLLHQIARMNELLLATHHGVPIISKAASS</sequence>
<protein>
    <submittedName>
        <fullName evidence="1">Uncharacterized protein</fullName>
    </submittedName>
</protein>
<name>A0ACB8XT66_ARCLA</name>
<reference evidence="1 2" key="2">
    <citation type="journal article" date="2022" name="Mol. Ecol. Resour.">
        <title>The genomes of chicory, endive, great burdock and yacon provide insights into Asteraceae paleo-polyploidization history and plant inulin production.</title>
        <authorList>
            <person name="Fan W."/>
            <person name="Wang S."/>
            <person name="Wang H."/>
            <person name="Wang A."/>
            <person name="Jiang F."/>
            <person name="Liu H."/>
            <person name="Zhao H."/>
            <person name="Xu D."/>
            <person name="Zhang Y."/>
        </authorList>
    </citation>
    <scope>NUCLEOTIDE SEQUENCE [LARGE SCALE GENOMIC DNA]</scope>
    <source>
        <strain evidence="2">cv. Niubang</strain>
    </source>
</reference>
<dbReference type="EMBL" id="CM042061">
    <property type="protein sequence ID" value="KAI3673391.1"/>
    <property type="molecule type" value="Genomic_DNA"/>
</dbReference>
<keyword evidence="2" id="KW-1185">Reference proteome</keyword>
<accession>A0ACB8XT66</accession>
<organism evidence="1 2">
    <name type="scientific">Arctium lappa</name>
    <name type="common">Greater burdock</name>
    <name type="synonym">Lappa major</name>
    <dbReference type="NCBI Taxonomy" id="4217"/>
    <lineage>
        <taxon>Eukaryota</taxon>
        <taxon>Viridiplantae</taxon>
        <taxon>Streptophyta</taxon>
        <taxon>Embryophyta</taxon>
        <taxon>Tracheophyta</taxon>
        <taxon>Spermatophyta</taxon>
        <taxon>Magnoliopsida</taxon>
        <taxon>eudicotyledons</taxon>
        <taxon>Gunneridae</taxon>
        <taxon>Pentapetalae</taxon>
        <taxon>asterids</taxon>
        <taxon>campanulids</taxon>
        <taxon>Asterales</taxon>
        <taxon>Asteraceae</taxon>
        <taxon>Carduoideae</taxon>
        <taxon>Cardueae</taxon>
        <taxon>Arctiinae</taxon>
        <taxon>Arctium</taxon>
    </lineage>
</organism>
<proteinExistence type="predicted"/>
<gene>
    <name evidence="1" type="ORF">L6452_39509</name>
</gene>
<reference evidence="2" key="1">
    <citation type="journal article" date="2022" name="Mol. Ecol. Resour.">
        <title>The genomes of chicory, endive, great burdock and yacon provide insights into Asteraceae palaeo-polyploidization history and plant inulin production.</title>
        <authorList>
            <person name="Fan W."/>
            <person name="Wang S."/>
            <person name="Wang H."/>
            <person name="Wang A."/>
            <person name="Jiang F."/>
            <person name="Liu H."/>
            <person name="Zhao H."/>
            <person name="Xu D."/>
            <person name="Zhang Y."/>
        </authorList>
    </citation>
    <scope>NUCLEOTIDE SEQUENCE [LARGE SCALE GENOMIC DNA]</scope>
    <source>
        <strain evidence="2">cv. Niubang</strain>
    </source>
</reference>
<comment type="caution">
    <text evidence="1">The sequence shown here is derived from an EMBL/GenBank/DDBJ whole genome shotgun (WGS) entry which is preliminary data.</text>
</comment>
<evidence type="ECO:0000313" key="1">
    <source>
        <dbReference type="EMBL" id="KAI3673391.1"/>
    </source>
</evidence>